<proteinExistence type="predicted"/>
<feature type="region of interest" description="Disordered" evidence="2">
    <location>
        <begin position="54"/>
        <end position="100"/>
    </location>
</feature>
<keyword evidence="3" id="KW-0472">Membrane</keyword>
<feature type="coiled-coil region" evidence="1">
    <location>
        <begin position="236"/>
        <end position="281"/>
    </location>
</feature>
<evidence type="ECO:0000256" key="3">
    <source>
        <dbReference type="SAM" id="Phobius"/>
    </source>
</evidence>
<feature type="compositionally biased region" description="Polar residues" evidence="2">
    <location>
        <begin position="85"/>
        <end position="97"/>
    </location>
</feature>
<evidence type="ECO:0000256" key="2">
    <source>
        <dbReference type="SAM" id="MobiDB-lite"/>
    </source>
</evidence>
<gene>
    <name evidence="4" type="ORF">COK38_21510</name>
</gene>
<sequence>LNPGGLNSGSLNSGGLNPGSLNGGSLNPGGLNSGSLNGGNVNAGGLNSGSLNGGNLNPGSLNPGSIHVDPNLNPGTISDPGTIANPGSTKGGNSKSGEMTDDEIDAISCLQPTIACKQIQDSISIAKTGIDVGKHQIDYGYNKNKNIFSNLTGMDEGTFDRNGQIRGGITKSILDVGRTTGKLQGIDAIEFGSDGYDIYNNYKSVQGAKAEGTEYNSIISKLNEARGEHATKLGDLDSEKNILSDLQNKVSQEKAKKAQLMKELQQKYNSARAAGNSAEASKILGDMSSLEQKYSREIAVLEGKIANSGTKVANLTHELGKLEEIIKAGSKVKWLAHFNVGTSVVSGGLSAVDAYAKFNQASEIYKKDGASDAFRSKMGDGVSSVGETIFAAGEVALFVNPAVGAGIMIAGAGIFAAGALYKWLAKKGYDKKIYEGTKNFFKKLGDGFKKLTGLFG</sequence>
<dbReference type="Proteomes" id="UP000226357">
    <property type="component" value="Unassembled WGS sequence"/>
</dbReference>
<feature type="non-terminal residue" evidence="4">
    <location>
        <position position="1"/>
    </location>
</feature>
<organism evidence="4 5">
    <name type="scientific">Bacillus cereus</name>
    <dbReference type="NCBI Taxonomy" id="1396"/>
    <lineage>
        <taxon>Bacteria</taxon>
        <taxon>Bacillati</taxon>
        <taxon>Bacillota</taxon>
        <taxon>Bacilli</taxon>
        <taxon>Bacillales</taxon>
        <taxon>Bacillaceae</taxon>
        <taxon>Bacillus</taxon>
        <taxon>Bacillus cereus group</taxon>
    </lineage>
</organism>
<keyword evidence="3" id="KW-1133">Transmembrane helix</keyword>
<feature type="transmembrane region" description="Helical" evidence="3">
    <location>
        <begin position="402"/>
        <end position="424"/>
    </location>
</feature>
<dbReference type="RefSeq" id="WP_098522629.1">
    <property type="nucleotide sequence ID" value="NZ_NUYJ01000013.1"/>
</dbReference>
<feature type="compositionally biased region" description="Low complexity" evidence="2">
    <location>
        <begin position="54"/>
        <end position="65"/>
    </location>
</feature>
<accession>A0AA44TCS1</accession>
<feature type="region of interest" description="Disordered" evidence="2">
    <location>
        <begin position="1"/>
        <end position="33"/>
    </location>
</feature>
<evidence type="ECO:0000256" key="1">
    <source>
        <dbReference type="SAM" id="Coils"/>
    </source>
</evidence>
<evidence type="ECO:0000313" key="4">
    <source>
        <dbReference type="EMBL" id="PFR95118.1"/>
    </source>
</evidence>
<reference evidence="4 5" key="1">
    <citation type="submission" date="2017-09" db="EMBL/GenBank/DDBJ databases">
        <title>Large-scale bioinformatics analysis of Bacillus genomes uncovers conserved roles of natural products in bacterial physiology.</title>
        <authorList>
            <consortium name="Agbiome Team Llc"/>
            <person name="Bleich R.M."/>
            <person name="Grubbs K.J."/>
            <person name="Santa Maria K.C."/>
            <person name="Allen S.E."/>
            <person name="Farag S."/>
            <person name="Shank E.A."/>
            <person name="Bowers A."/>
        </authorList>
    </citation>
    <scope>NUCLEOTIDE SEQUENCE [LARGE SCALE GENOMIC DNA]</scope>
    <source>
        <strain evidence="4 5">AFS067272</strain>
    </source>
</reference>
<evidence type="ECO:0000313" key="5">
    <source>
        <dbReference type="Proteomes" id="UP000226357"/>
    </source>
</evidence>
<comment type="caution">
    <text evidence="4">The sequence shown here is derived from an EMBL/GenBank/DDBJ whole genome shotgun (WGS) entry which is preliminary data.</text>
</comment>
<dbReference type="AlphaFoldDB" id="A0AA44TCS1"/>
<name>A0AA44TCS1_BACCE</name>
<dbReference type="EMBL" id="NVBO01000259">
    <property type="protein sequence ID" value="PFR95118.1"/>
    <property type="molecule type" value="Genomic_DNA"/>
</dbReference>
<keyword evidence="3" id="KW-0812">Transmembrane</keyword>
<protein>
    <submittedName>
        <fullName evidence="4">Uncharacterized protein</fullName>
    </submittedName>
</protein>
<keyword evidence="1" id="KW-0175">Coiled coil</keyword>